<dbReference type="PANTHER" id="PTHR33233:SF17">
    <property type="entry name" value="DUF4283 DOMAIN-CONTAINING PROTEIN"/>
    <property type="match status" value="1"/>
</dbReference>
<dbReference type="Gene3D" id="3.60.10.10">
    <property type="entry name" value="Endonuclease/exonuclease/phosphatase"/>
    <property type="match status" value="1"/>
</dbReference>
<protein>
    <submittedName>
        <fullName evidence="1">Uncharacterized protein</fullName>
    </submittedName>
</protein>
<evidence type="ECO:0000313" key="2">
    <source>
        <dbReference type="Proteomes" id="UP001153076"/>
    </source>
</evidence>
<comment type="caution">
    <text evidence="1">The sequence shown here is derived from an EMBL/GenBank/DDBJ whole genome shotgun (WGS) entry which is preliminary data.</text>
</comment>
<proteinExistence type="predicted"/>
<dbReference type="SUPFAM" id="SSF56219">
    <property type="entry name" value="DNase I-like"/>
    <property type="match status" value="1"/>
</dbReference>
<dbReference type="EMBL" id="JAKOGI010002079">
    <property type="protein sequence ID" value="KAJ8423017.1"/>
    <property type="molecule type" value="Genomic_DNA"/>
</dbReference>
<dbReference type="InterPro" id="IPR036691">
    <property type="entry name" value="Endo/exonu/phosph_ase_sf"/>
</dbReference>
<evidence type="ECO:0000313" key="1">
    <source>
        <dbReference type="EMBL" id="KAJ8423017.1"/>
    </source>
</evidence>
<dbReference type="AlphaFoldDB" id="A0A9Q1JFZ6"/>
<dbReference type="PANTHER" id="PTHR33233">
    <property type="entry name" value="ENDONUCLEASE/EXONUCLEASE/PHOSPHATASE"/>
    <property type="match status" value="1"/>
</dbReference>
<reference evidence="1" key="1">
    <citation type="submission" date="2022-04" db="EMBL/GenBank/DDBJ databases">
        <title>Carnegiea gigantea Genome sequencing and assembly v2.</title>
        <authorList>
            <person name="Copetti D."/>
            <person name="Sanderson M.J."/>
            <person name="Burquez A."/>
            <person name="Wojciechowski M.F."/>
        </authorList>
    </citation>
    <scope>NUCLEOTIDE SEQUENCE</scope>
    <source>
        <strain evidence="1">SGP5-SGP5p</strain>
        <tissue evidence="1">Aerial part</tissue>
    </source>
</reference>
<name>A0A9Q1JFZ6_9CARY</name>
<dbReference type="Proteomes" id="UP001153076">
    <property type="component" value="Unassembled WGS sequence"/>
</dbReference>
<sequence>MINGVKCAKIIKEDVNPDVEYWQNAVLCSVLGANLTMKATEGYFNLIWKAHGIDKIILEWRAIQRNPLLEGTANDHPKEGSAPVEEPQYAGLILVSRRDTARATAASDQPNRRTEKQNNTYQVLVDTEGQSNRGEERRGIGSNIAARMNNAWCILGDSNSVLYKEDRLGGDAITDHEIKEFAACIETCELTEMRSTGAYYSWTNKTVWSRIDRVKGRNPKIDLHIEAIKSLPIWVQLSDLDIKYWGAESLSKIGGIMGIPLKSDKYTMEKTMLDYARLLIEMPMDGTFPKFIEFINDKDVLVQQQRGKQNVTATESNMEKQAAQPAQLEEMQMDGFIPVRKRDATRVVTQPHISTSPARNSYEALSLLEQ</sequence>
<gene>
    <name evidence="1" type="ORF">Cgig2_016783</name>
</gene>
<dbReference type="OrthoDB" id="851886at2759"/>
<keyword evidence="2" id="KW-1185">Reference proteome</keyword>
<accession>A0A9Q1JFZ6</accession>
<organism evidence="1 2">
    <name type="scientific">Carnegiea gigantea</name>
    <dbReference type="NCBI Taxonomy" id="171969"/>
    <lineage>
        <taxon>Eukaryota</taxon>
        <taxon>Viridiplantae</taxon>
        <taxon>Streptophyta</taxon>
        <taxon>Embryophyta</taxon>
        <taxon>Tracheophyta</taxon>
        <taxon>Spermatophyta</taxon>
        <taxon>Magnoliopsida</taxon>
        <taxon>eudicotyledons</taxon>
        <taxon>Gunneridae</taxon>
        <taxon>Pentapetalae</taxon>
        <taxon>Caryophyllales</taxon>
        <taxon>Cactineae</taxon>
        <taxon>Cactaceae</taxon>
        <taxon>Cactoideae</taxon>
        <taxon>Echinocereeae</taxon>
        <taxon>Carnegiea</taxon>
    </lineage>
</organism>